<evidence type="ECO:0000256" key="4">
    <source>
        <dbReference type="ARBA" id="ARBA00022729"/>
    </source>
</evidence>
<dbReference type="GO" id="GO:0071949">
    <property type="term" value="F:FAD binding"/>
    <property type="evidence" value="ECO:0007669"/>
    <property type="project" value="InterPro"/>
</dbReference>
<dbReference type="InterPro" id="IPR036318">
    <property type="entry name" value="FAD-bd_PCMH-like_sf"/>
</dbReference>
<evidence type="ECO:0000256" key="2">
    <source>
        <dbReference type="ARBA" id="ARBA00005466"/>
    </source>
</evidence>
<dbReference type="InterPro" id="IPR012951">
    <property type="entry name" value="BBE"/>
</dbReference>
<evidence type="ECO:0000256" key="3">
    <source>
        <dbReference type="ARBA" id="ARBA00022630"/>
    </source>
</evidence>
<gene>
    <name evidence="9" type="ORF">LUZ61_019710</name>
</gene>
<dbReference type="GO" id="GO:0016491">
    <property type="term" value="F:oxidoreductase activity"/>
    <property type="evidence" value="ECO:0007669"/>
    <property type="project" value="InterPro"/>
</dbReference>
<dbReference type="EMBL" id="JAMRDG010000002">
    <property type="protein sequence ID" value="KAJ3690546.1"/>
    <property type="molecule type" value="Genomic_DNA"/>
</dbReference>
<dbReference type="InterPro" id="IPR016167">
    <property type="entry name" value="FAD-bd_PCMH_sub1"/>
</dbReference>
<evidence type="ECO:0000313" key="10">
    <source>
        <dbReference type="Proteomes" id="UP001210211"/>
    </source>
</evidence>
<keyword evidence="5" id="KW-0274">FAD</keyword>
<proteinExistence type="inferred from homology"/>
<dbReference type="InterPro" id="IPR016169">
    <property type="entry name" value="FAD-bd_PCMH_sub2"/>
</dbReference>
<dbReference type="Gene3D" id="3.30.465.10">
    <property type="match status" value="1"/>
</dbReference>
<accession>A0AAD5ZBV6</accession>
<keyword evidence="4 7" id="KW-0732">Signal</keyword>
<name>A0AAD5ZBV6_9POAL</name>
<dbReference type="Pfam" id="PF01565">
    <property type="entry name" value="FAD_binding_4"/>
    <property type="match status" value="1"/>
</dbReference>
<sequence>MHSIVVALLFVLCLLSTAIQAHPSTSAPDSTSNTLLSSCLLSKGIKNFSYQSNSPSSPFNKQLTFSIQNLRYSLPSTPKPAIIIFPLSKYQLQQAILCLRQRSLTIRVRSGGHSYEGLSYTTSYRTPFGLIDLSNLNLVQVDPTSATAWFESGATLGEIYYNVAAKSNGTLGFTAGSCATVGSGGHISGGGFGLLSRKYGLAADNILDVIFIDPNGRILNRSMMDEDVFWALRGGGGGSWGVVYAWKLQLVPVPNRVTWFTISHSGPIKLLANLVHKWQFVAPNLPKEFYLSTDISGSEDGNGSVSFTGLYLGSKWSAFSILTDRYPELMISESNLEEMSWIDSVVQAAGLNSVSDLRNRSTNSKNFFKAKSDYVQTPISKEGLIGAMKILAKEPSAYIICDPYGGAMARIGSKDLPFPHRAGNLFSIQYLIDWTKAEEGMADRYIAWLRDFYAYMGSFVSNNPRAAYVNYLDLDLGTNNWTTSTSSTVDDAKHARLWGDAYFLWNYDRLVRAKTKIDPENVFNNEQSIPPLPE</sequence>
<evidence type="ECO:0000256" key="1">
    <source>
        <dbReference type="ARBA" id="ARBA00001974"/>
    </source>
</evidence>
<evidence type="ECO:0000256" key="7">
    <source>
        <dbReference type="SAM" id="SignalP"/>
    </source>
</evidence>
<dbReference type="InterPro" id="IPR006094">
    <property type="entry name" value="Oxid_FAD_bind_N"/>
</dbReference>
<dbReference type="Gene3D" id="3.40.462.20">
    <property type="match status" value="1"/>
</dbReference>
<dbReference type="Gene3D" id="3.30.43.10">
    <property type="entry name" value="Uridine Diphospho-n-acetylenolpyruvylglucosamine Reductase, domain 2"/>
    <property type="match status" value="1"/>
</dbReference>
<dbReference type="PROSITE" id="PS51387">
    <property type="entry name" value="FAD_PCMH"/>
    <property type="match status" value="1"/>
</dbReference>
<dbReference type="Proteomes" id="UP001210211">
    <property type="component" value="Unassembled WGS sequence"/>
</dbReference>
<feature type="signal peptide" evidence="7">
    <location>
        <begin position="1"/>
        <end position="21"/>
    </location>
</feature>
<organism evidence="9 10">
    <name type="scientific">Rhynchospora tenuis</name>
    <dbReference type="NCBI Taxonomy" id="198213"/>
    <lineage>
        <taxon>Eukaryota</taxon>
        <taxon>Viridiplantae</taxon>
        <taxon>Streptophyta</taxon>
        <taxon>Embryophyta</taxon>
        <taxon>Tracheophyta</taxon>
        <taxon>Spermatophyta</taxon>
        <taxon>Magnoliopsida</taxon>
        <taxon>Liliopsida</taxon>
        <taxon>Poales</taxon>
        <taxon>Cyperaceae</taxon>
        <taxon>Cyperoideae</taxon>
        <taxon>Rhynchosporeae</taxon>
        <taxon>Rhynchospora</taxon>
    </lineage>
</organism>
<evidence type="ECO:0000259" key="8">
    <source>
        <dbReference type="PROSITE" id="PS51387"/>
    </source>
</evidence>
<dbReference type="SUPFAM" id="SSF56176">
    <property type="entry name" value="FAD-binding/transporter-associated domain-like"/>
    <property type="match status" value="1"/>
</dbReference>
<keyword evidence="6" id="KW-0325">Glycoprotein</keyword>
<dbReference type="AlphaFoldDB" id="A0AAD5ZBV6"/>
<dbReference type="PANTHER" id="PTHR32448">
    <property type="entry name" value="OS08G0158400 PROTEIN"/>
    <property type="match status" value="1"/>
</dbReference>
<dbReference type="InterPro" id="IPR016166">
    <property type="entry name" value="FAD-bd_PCMH"/>
</dbReference>
<protein>
    <recommendedName>
        <fullName evidence="8">FAD-binding PCMH-type domain-containing protein</fullName>
    </recommendedName>
</protein>
<evidence type="ECO:0000313" key="9">
    <source>
        <dbReference type="EMBL" id="KAJ3690546.1"/>
    </source>
</evidence>
<comment type="caution">
    <text evidence="9">The sequence shown here is derived from an EMBL/GenBank/DDBJ whole genome shotgun (WGS) entry which is preliminary data.</text>
</comment>
<reference evidence="9 10" key="1">
    <citation type="journal article" date="2022" name="Cell">
        <title>Repeat-based holocentromeres influence genome architecture and karyotype evolution.</title>
        <authorList>
            <person name="Hofstatter P.G."/>
            <person name="Thangavel G."/>
            <person name="Lux T."/>
            <person name="Neumann P."/>
            <person name="Vondrak T."/>
            <person name="Novak P."/>
            <person name="Zhang M."/>
            <person name="Costa L."/>
            <person name="Castellani M."/>
            <person name="Scott A."/>
            <person name="Toegelov H."/>
            <person name="Fuchs J."/>
            <person name="Mata-Sucre Y."/>
            <person name="Dias Y."/>
            <person name="Vanzela A.L.L."/>
            <person name="Huettel B."/>
            <person name="Almeida C.C.S."/>
            <person name="Simkova H."/>
            <person name="Souza G."/>
            <person name="Pedrosa-Harand A."/>
            <person name="Macas J."/>
            <person name="Mayer K.F.X."/>
            <person name="Houben A."/>
            <person name="Marques A."/>
        </authorList>
    </citation>
    <scope>NUCLEOTIDE SEQUENCE [LARGE SCALE GENOMIC DNA]</scope>
    <source>
        <strain evidence="9">RhyTen1mFocal</strain>
    </source>
</reference>
<keyword evidence="10" id="KW-1185">Reference proteome</keyword>
<comment type="similarity">
    <text evidence="2">Belongs to the oxygen-dependent FAD-linked oxidoreductase family.</text>
</comment>
<feature type="chain" id="PRO_5042063652" description="FAD-binding PCMH-type domain-containing protein" evidence="7">
    <location>
        <begin position="22"/>
        <end position="534"/>
    </location>
</feature>
<evidence type="ECO:0000256" key="6">
    <source>
        <dbReference type="ARBA" id="ARBA00023180"/>
    </source>
</evidence>
<evidence type="ECO:0000256" key="5">
    <source>
        <dbReference type="ARBA" id="ARBA00022827"/>
    </source>
</evidence>
<comment type="cofactor">
    <cofactor evidence="1">
        <name>FAD</name>
        <dbReference type="ChEBI" id="CHEBI:57692"/>
    </cofactor>
</comment>
<keyword evidence="3" id="KW-0285">Flavoprotein</keyword>
<feature type="domain" description="FAD-binding PCMH-type" evidence="8">
    <location>
        <begin position="76"/>
        <end position="253"/>
    </location>
</feature>
<dbReference type="Pfam" id="PF08031">
    <property type="entry name" value="BBE"/>
    <property type="match status" value="1"/>
</dbReference>